<organism evidence="1 2">
    <name type="scientific">Melia azedarach</name>
    <name type="common">Chinaberry tree</name>
    <dbReference type="NCBI Taxonomy" id="155640"/>
    <lineage>
        <taxon>Eukaryota</taxon>
        <taxon>Viridiplantae</taxon>
        <taxon>Streptophyta</taxon>
        <taxon>Embryophyta</taxon>
        <taxon>Tracheophyta</taxon>
        <taxon>Spermatophyta</taxon>
        <taxon>Magnoliopsida</taxon>
        <taxon>eudicotyledons</taxon>
        <taxon>Gunneridae</taxon>
        <taxon>Pentapetalae</taxon>
        <taxon>rosids</taxon>
        <taxon>malvids</taxon>
        <taxon>Sapindales</taxon>
        <taxon>Meliaceae</taxon>
        <taxon>Melia</taxon>
    </lineage>
</organism>
<accession>A0ACC1XRM9</accession>
<gene>
    <name evidence="1" type="ORF">OWV82_012543</name>
</gene>
<protein>
    <submittedName>
        <fullName evidence="1">WUSCHEL protein</fullName>
    </submittedName>
</protein>
<reference evidence="1 2" key="1">
    <citation type="journal article" date="2023" name="Science">
        <title>Complex scaffold remodeling in plant triterpene biosynthesis.</title>
        <authorList>
            <person name="De La Pena R."/>
            <person name="Hodgson H."/>
            <person name="Liu J.C."/>
            <person name="Stephenson M.J."/>
            <person name="Martin A.C."/>
            <person name="Owen C."/>
            <person name="Harkess A."/>
            <person name="Leebens-Mack J."/>
            <person name="Jimenez L.E."/>
            <person name="Osbourn A."/>
            <person name="Sattely E.S."/>
        </authorList>
    </citation>
    <scope>NUCLEOTIDE SEQUENCE [LARGE SCALE GENOMIC DNA]</scope>
    <source>
        <strain evidence="2">cv. JPN11</strain>
        <tissue evidence="1">Leaf</tissue>
    </source>
</reference>
<evidence type="ECO:0000313" key="2">
    <source>
        <dbReference type="Proteomes" id="UP001164539"/>
    </source>
</evidence>
<dbReference type="EMBL" id="CM051400">
    <property type="protein sequence ID" value="KAJ4713988.1"/>
    <property type="molecule type" value="Genomic_DNA"/>
</dbReference>
<evidence type="ECO:0000313" key="1">
    <source>
        <dbReference type="EMBL" id="KAJ4713988.1"/>
    </source>
</evidence>
<proteinExistence type="predicted"/>
<keyword evidence="2" id="KW-1185">Reference proteome</keyword>
<name>A0ACC1XRM9_MELAZ</name>
<comment type="caution">
    <text evidence="1">The sequence shown here is derived from an EMBL/GenBank/DDBJ whole genome shotgun (WGS) entry which is preliminary data.</text>
</comment>
<dbReference type="Proteomes" id="UP001164539">
    <property type="component" value="Chromosome 7"/>
</dbReference>
<sequence length="282" mass="31265">MEPQQHQNQHQPNGNCGGGSGKGNCHCRPTCPRWTPTTDQVRILKELYYNNGVRSPTAEQIQNISAKLRQYGKIEGKNVFYWFQNYKARERLKKKIEGNTNTITTDVSMQRAANTAWKHEEFMDKPLSQNISSVGVSTPSPKFTVYTVGQMGDHGYGPVIMEKSFRDCSISGDGNFDGSRCQNISWVGIDPHPSSYIYFGVKKSEDDMKEVEQENAPDIATLPLFPMHGEDNINSYGRSQPNSSGYYSGWYGSSDDGSSSSSSCASLELTLNSYGGRSSGSM</sequence>